<evidence type="ECO:0000313" key="3">
    <source>
        <dbReference type="Proteomes" id="UP001187315"/>
    </source>
</evidence>
<keyword evidence="3" id="KW-1185">Reference proteome</keyword>
<accession>A0AA88N6W2</accession>
<dbReference type="EMBL" id="JAVHJS010000008">
    <property type="protein sequence ID" value="KAK2850239.1"/>
    <property type="molecule type" value="Genomic_DNA"/>
</dbReference>
<evidence type="ECO:0000256" key="1">
    <source>
        <dbReference type="SAM" id="MobiDB-lite"/>
    </source>
</evidence>
<sequence>MPLLTRESLAQLSPTPPTPPASLQHTDGGELISHCASLTFPSTHQAGFIMVALRRGFRLHHRVREEMEPLDIACNKSNCEPVSPSGLRMWKLNGAFQFCCSSPWGAEPAMEERLNVMCCCFSSGCELWQMPCTFAHSPPTLEQQYTQGRFHAQAAH</sequence>
<feature type="region of interest" description="Disordered" evidence="1">
    <location>
        <begin position="1"/>
        <end position="24"/>
    </location>
</feature>
<comment type="caution">
    <text evidence="2">The sequence shown here is derived from an EMBL/GenBank/DDBJ whole genome shotgun (WGS) entry which is preliminary data.</text>
</comment>
<dbReference type="Proteomes" id="UP001187315">
    <property type="component" value="Unassembled WGS sequence"/>
</dbReference>
<gene>
    <name evidence="2" type="ORF">Q7C36_009022</name>
</gene>
<proteinExistence type="predicted"/>
<reference evidence="2" key="1">
    <citation type="submission" date="2023-08" db="EMBL/GenBank/DDBJ databases">
        <title>Pelteobagrus vachellii genome.</title>
        <authorList>
            <person name="Liu H."/>
        </authorList>
    </citation>
    <scope>NUCLEOTIDE SEQUENCE</scope>
    <source>
        <strain evidence="2">PRFRI_2022a</strain>
        <tissue evidence="2">Muscle</tissue>
    </source>
</reference>
<protein>
    <submittedName>
        <fullName evidence="2">Uncharacterized protein</fullName>
    </submittedName>
</protein>
<name>A0AA88N6W2_TACVA</name>
<dbReference type="AlphaFoldDB" id="A0AA88N6W2"/>
<organism evidence="2 3">
    <name type="scientific">Tachysurus vachellii</name>
    <name type="common">Darkbarbel catfish</name>
    <name type="synonym">Pelteobagrus vachellii</name>
    <dbReference type="NCBI Taxonomy" id="175792"/>
    <lineage>
        <taxon>Eukaryota</taxon>
        <taxon>Metazoa</taxon>
        <taxon>Chordata</taxon>
        <taxon>Craniata</taxon>
        <taxon>Vertebrata</taxon>
        <taxon>Euteleostomi</taxon>
        <taxon>Actinopterygii</taxon>
        <taxon>Neopterygii</taxon>
        <taxon>Teleostei</taxon>
        <taxon>Ostariophysi</taxon>
        <taxon>Siluriformes</taxon>
        <taxon>Bagridae</taxon>
        <taxon>Tachysurus</taxon>
    </lineage>
</organism>
<evidence type="ECO:0000313" key="2">
    <source>
        <dbReference type="EMBL" id="KAK2850239.1"/>
    </source>
</evidence>